<dbReference type="EMBL" id="CAIIXF020000008">
    <property type="protein sequence ID" value="CAH1790888.1"/>
    <property type="molecule type" value="Genomic_DNA"/>
</dbReference>
<dbReference type="Gene3D" id="3.40.50.300">
    <property type="entry name" value="P-loop containing nucleotide triphosphate hydrolases"/>
    <property type="match status" value="1"/>
</dbReference>
<dbReference type="SUPFAM" id="SSF52540">
    <property type="entry name" value="P-loop containing nucleoside triphosphate hydrolases"/>
    <property type="match status" value="1"/>
</dbReference>
<name>A0A8J1U599_OWEFU</name>
<dbReference type="AlphaFoldDB" id="A0A8J1U599"/>
<keyword evidence="4" id="KW-1185">Reference proteome</keyword>
<evidence type="ECO:0000256" key="2">
    <source>
        <dbReference type="ARBA" id="ARBA00023180"/>
    </source>
</evidence>
<comment type="caution">
    <text evidence="3">The sequence shown here is derived from an EMBL/GenBank/DDBJ whole genome shotgun (WGS) entry which is preliminary data.</text>
</comment>
<protein>
    <submittedName>
        <fullName evidence="3">Uncharacterized protein</fullName>
    </submittedName>
</protein>
<dbReference type="GO" id="GO:0008467">
    <property type="term" value="F:[heparan sulfate]-glucosamine 3-sulfotransferase activity"/>
    <property type="evidence" value="ECO:0007669"/>
    <property type="project" value="TreeGrafter"/>
</dbReference>
<reference evidence="3" key="1">
    <citation type="submission" date="2022-03" db="EMBL/GenBank/DDBJ databases">
        <authorList>
            <person name="Martin C."/>
        </authorList>
    </citation>
    <scope>NUCLEOTIDE SEQUENCE</scope>
</reference>
<feature type="non-terminal residue" evidence="3">
    <location>
        <position position="1"/>
    </location>
</feature>
<dbReference type="Pfam" id="PF00685">
    <property type="entry name" value="Sulfotransfer_1"/>
    <property type="match status" value="1"/>
</dbReference>
<organism evidence="3 4">
    <name type="scientific">Owenia fusiformis</name>
    <name type="common">Polychaete worm</name>
    <dbReference type="NCBI Taxonomy" id="6347"/>
    <lineage>
        <taxon>Eukaryota</taxon>
        <taxon>Metazoa</taxon>
        <taxon>Spiralia</taxon>
        <taxon>Lophotrochozoa</taxon>
        <taxon>Annelida</taxon>
        <taxon>Polychaeta</taxon>
        <taxon>Sedentaria</taxon>
        <taxon>Canalipalpata</taxon>
        <taxon>Sabellida</taxon>
        <taxon>Oweniida</taxon>
        <taxon>Oweniidae</taxon>
        <taxon>Owenia</taxon>
    </lineage>
</organism>
<dbReference type="Proteomes" id="UP000749559">
    <property type="component" value="Unassembled WGS sequence"/>
</dbReference>
<evidence type="ECO:0000313" key="4">
    <source>
        <dbReference type="Proteomes" id="UP000749559"/>
    </source>
</evidence>
<sequence length="344" mass="39793">FSFSNMVHFIRTLKSSFAILLQNLKVGILNKCQLIVPYLVLFICFATITMIYQRRENIEKLVGKSTTHLFGEGDVVKEKKLPGLLIVGVQKCGTQAIATFLAHHPNLTRAGHCEIHFFDKITEKKPKSIQEYIDIMPETGPWEIAFEKTPAYFGGTDPVHIYNMLPDVKILIQMCNPIDRAMSSFLHSQHLNPKVKFANNASFESKVFDANGNINTTCIAIRRGVYVYDLLDYLNYFPRKNILILETEELKKNPAETLQKVEKFLNIPPFFKEEQFYMHPKLNTSCVHMEYLHTERFSAEECLGGNKHRKHPDMNPDTRQKLQKYFTPLNKKLSIVARMNFSWI</sequence>
<dbReference type="OrthoDB" id="411451at2759"/>
<proteinExistence type="predicted"/>
<dbReference type="InterPro" id="IPR000863">
    <property type="entry name" value="Sulfotransferase_dom"/>
</dbReference>
<keyword evidence="2" id="KW-0325">Glycoprotein</keyword>
<keyword evidence="1" id="KW-0808">Transferase</keyword>
<evidence type="ECO:0000256" key="1">
    <source>
        <dbReference type="ARBA" id="ARBA00022679"/>
    </source>
</evidence>
<dbReference type="InterPro" id="IPR037359">
    <property type="entry name" value="NST/OST"/>
</dbReference>
<dbReference type="PANTHER" id="PTHR10605">
    <property type="entry name" value="HEPARAN SULFATE SULFOTRANSFERASE"/>
    <property type="match status" value="1"/>
</dbReference>
<accession>A0A8J1U599</accession>
<evidence type="ECO:0000313" key="3">
    <source>
        <dbReference type="EMBL" id="CAH1790888.1"/>
    </source>
</evidence>
<dbReference type="PANTHER" id="PTHR10605:SF72">
    <property type="entry name" value="HEPARAN SULFATE 3-O SULFOTRANSFERASE-B, ISOFORM A"/>
    <property type="match status" value="1"/>
</dbReference>
<gene>
    <name evidence="3" type="ORF">OFUS_LOCUS16044</name>
</gene>
<dbReference type="InterPro" id="IPR027417">
    <property type="entry name" value="P-loop_NTPase"/>
</dbReference>